<dbReference type="InterPro" id="IPR018247">
    <property type="entry name" value="EF_Hand_1_Ca_BS"/>
</dbReference>
<protein>
    <recommendedName>
        <fullName evidence="2">EF-hand domain-containing protein</fullName>
    </recommendedName>
</protein>
<dbReference type="SMART" id="SM00054">
    <property type="entry name" value="EFh"/>
    <property type="match status" value="2"/>
</dbReference>
<dbReference type="InterPro" id="IPR002048">
    <property type="entry name" value="EF_hand_dom"/>
</dbReference>
<dbReference type="PROSITE" id="PS00018">
    <property type="entry name" value="EF_HAND_1"/>
    <property type="match status" value="1"/>
</dbReference>
<dbReference type="AlphaFoldDB" id="A0A7S4HPR4"/>
<gene>
    <name evidence="3" type="ORF">VSP0166_LOCUS3108</name>
</gene>
<proteinExistence type="predicted"/>
<evidence type="ECO:0000259" key="2">
    <source>
        <dbReference type="PROSITE" id="PS50222"/>
    </source>
</evidence>
<evidence type="ECO:0000256" key="1">
    <source>
        <dbReference type="ARBA" id="ARBA00022837"/>
    </source>
</evidence>
<name>A0A7S4HPR4_9EUKA</name>
<dbReference type="Gene3D" id="1.10.238.10">
    <property type="entry name" value="EF-hand"/>
    <property type="match status" value="1"/>
</dbReference>
<evidence type="ECO:0000313" key="3">
    <source>
        <dbReference type="EMBL" id="CAE2205597.1"/>
    </source>
</evidence>
<sequence length="161" mass="18353">MAHNLRRVDDVDKVTANLGVQGGRVLRQKIGSMESQLDAQVERYKESNPDSEPDEIQKIRELFIIFDADLSGDLNVDEMVAMYEKLEKPKNRLQVQKEIAKYDTSKSGTLDLFEFLEMSLGAGANPFLKTLLFFKQLELKNAEEAARARDPKAAFMAERKR</sequence>
<dbReference type="SUPFAM" id="SSF47473">
    <property type="entry name" value="EF-hand"/>
    <property type="match status" value="1"/>
</dbReference>
<reference evidence="3" key="1">
    <citation type="submission" date="2021-01" db="EMBL/GenBank/DDBJ databases">
        <authorList>
            <person name="Corre E."/>
            <person name="Pelletier E."/>
            <person name="Niang G."/>
            <person name="Scheremetjew M."/>
            <person name="Finn R."/>
            <person name="Kale V."/>
            <person name="Holt S."/>
            <person name="Cochrane G."/>
            <person name="Meng A."/>
            <person name="Brown T."/>
            <person name="Cohen L."/>
        </authorList>
    </citation>
    <scope>NUCLEOTIDE SEQUENCE</scope>
    <source>
        <strain evidence="3">DIVA3 518/3/11/1/6</strain>
    </source>
</reference>
<dbReference type="CDD" id="cd00051">
    <property type="entry name" value="EFh"/>
    <property type="match status" value="1"/>
</dbReference>
<organism evidence="3">
    <name type="scientific">Vannella robusta</name>
    <dbReference type="NCBI Taxonomy" id="1487602"/>
    <lineage>
        <taxon>Eukaryota</taxon>
        <taxon>Amoebozoa</taxon>
        <taxon>Discosea</taxon>
        <taxon>Flabellinia</taxon>
        <taxon>Vannellidae</taxon>
        <taxon>Vannella</taxon>
    </lineage>
</organism>
<dbReference type="GO" id="GO:0005509">
    <property type="term" value="F:calcium ion binding"/>
    <property type="evidence" value="ECO:0007669"/>
    <property type="project" value="InterPro"/>
</dbReference>
<keyword evidence="1" id="KW-0106">Calcium</keyword>
<feature type="domain" description="EF-hand" evidence="2">
    <location>
        <begin position="54"/>
        <end position="89"/>
    </location>
</feature>
<dbReference type="Pfam" id="PF13499">
    <property type="entry name" value="EF-hand_7"/>
    <property type="match status" value="1"/>
</dbReference>
<accession>A0A7S4HPR4</accession>
<dbReference type="EMBL" id="HBKP01004313">
    <property type="protein sequence ID" value="CAE2205597.1"/>
    <property type="molecule type" value="Transcribed_RNA"/>
</dbReference>
<dbReference type="InterPro" id="IPR011992">
    <property type="entry name" value="EF-hand-dom_pair"/>
</dbReference>
<dbReference type="PROSITE" id="PS50222">
    <property type="entry name" value="EF_HAND_2"/>
    <property type="match status" value="1"/>
</dbReference>